<name>A0A9W7DMD0_AMBMO</name>
<evidence type="ECO:0000256" key="1">
    <source>
        <dbReference type="ARBA" id="ARBA00001970"/>
    </source>
</evidence>
<keyword evidence="8" id="KW-0350">Heme biosynthesis</keyword>
<feature type="transmembrane region" description="Helical" evidence="12">
    <location>
        <begin position="417"/>
        <end position="436"/>
    </location>
</feature>
<evidence type="ECO:0000256" key="11">
    <source>
        <dbReference type="ARBA" id="ARBA00048044"/>
    </source>
</evidence>
<evidence type="ECO:0000256" key="4">
    <source>
        <dbReference type="ARBA" id="ARBA00022723"/>
    </source>
</evidence>
<protein>
    <submittedName>
        <fullName evidence="13">Unnamed protein product</fullName>
    </submittedName>
</protein>
<evidence type="ECO:0000256" key="10">
    <source>
        <dbReference type="ARBA" id="ARBA00044501"/>
    </source>
</evidence>
<organism evidence="13 14">
    <name type="scientific">Ambrosiozyma monospora</name>
    <name type="common">Yeast</name>
    <name type="synonym">Endomycopsis monosporus</name>
    <dbReference type="NCBI Taxonomy" id="43982"/>
    <lineage>
        <taxon>Eukaryota</taxon>
        <taxon>Fungi</taxon>
        <taxon>Dikarya</taxon>
        <taxon>Ascomycota</taxon>
        <taxon>Saccharomycotina</taxon>
        <taxon>Pichiomycetes</taxon>
        <taxon>Pichiales</taxon>
        <taxon>Pichiaceae</taxon>
        <taxon>Ambrosiozyma</taxon>
    </lineage>
</organism>
<accession>A0A9W7DMD0</accession>
<comment type="pathway">
    <text evidence="10">Porphyrin-containing compound metabolism; heme A biosynthesis; heme A from heme O: step 1/1.</text>
</comment>
<feature type="transmembrane region" description="Helical" evidence="12">
    <location>
        <begin position="448"/>
        <end position="474"/>
    </location>
</feature>
<dbReference type="GO" id="GO:0120547">
    <property type="term" value="F:heme A synthase activity"/>
    <property type="evidence" value="ECO:0007669"/>
    <property type="project" value="UniProtKB-EC"/>
</dbReference>
<comment type="catalytic activity">
    <reaction evidence="11">
        <text>Fe(II)-heme o + 2 A + H2O = Fe(II)-heme a + 2 AH2</text>
        <dbReference type="Rhea" id="RHEA:63388"/>
        <dbReference type="ChEBI" id="CHEBI:13193"/>
        <dbReference type="ChEBI" id="CHEBI:15377"/>
        <dbReference type="ChEBI" id="CHEBI:17499"/>
        <dbReference type="ChEBI" id="CHEBI:60530"/>
        <dbReference type="ChEBI" id="CHEBI:61715"/>
        <dbReference type="EC" id="1.17.99.9"/>
    </reaction>
    <physiologicalReaction direction="left-to-right" evidence="11">
        <dbReference type="Rhea" id="RHEA:63389"/>
    </physiologicalReaction>
</comment>
<keyword evidence="9 12" id="KW-0472">Membrane</keyword>
<dbReference type="HAMAP" id="MF_01665">
    <property type="entry name" value="HemeA_synth_type2"/>
    <property type="match status" value="1"/>
</dbReference>
<keyword evidence="7" id="KW-0408">Iron</keyword>
<dbReference type="GO" id="GO:0016653">
    <property type="term" value="F:oxidoreductase activity, acting on NAD(P)H, heme protein as acceptor"/>
    <property type="evidence" value="ECO:0007669"/>
    <property type="project" value="TreeGrafter"/>
</dbReference>
<feature type="transmembrane region" description="Helical" evidence="12">
    <location>
        <begin position="480"/>
        <end position="500"/>
    </location>
</feature>
<dbReference type="GO" id="GO:0046872">
    <property type="term" value="F:metal ion binding"/>
    <property type="evidence" value="ECO:0007669"/>
    <property type="project" value="UniProtKB-KW"/>
</dbReference>
<evidence type="ECO:0000256" key="2">
    <source>
        <dbReference type="ARBA" id="ARBA00004141"/>
    </source>
</evidence>
<keyword evidence="6" id="KW-0560">Oxidoreductase</keyword>
<comment type="subcellular location">
    <subcellularLocation>
        <location evidence="2">Membrane</location>
        <topology evidence="2">Multi-pass membrane protein</topology>
    </subcellularLocation>
</comment>
<evidence type="ECO:0000313" key="13">
    <source>
        <dbReference type="EMBL" id="GMG40655.1"/>
    </source>
</evidence>
<dbReference type="PANTHER" id="PTHR23289:SF2">
    <property type="entry name" value="CYTOCHROME C OXIDASE ASSEMBLY PROTEIN COX15 HOMOLOG"/>
    <property type="match status" value="1"/>
</dbReference>
<dbReference type="GO" id="GO:0006784">
    <property type="term" value="P:heme A biosynthetic process"/>
    <property type="evidence" value="ECO:0007669"/>
    <property type="project" value="InterPro"/>
</dbReference>
<feature type="transmembrane region" description="Helical" evidence="12">
    <location>
        <begin position="347"/>
        <end position="372"/>
    </location>
</feature>
<dbReference type="AlphaFoldDB" id="A0A9W7DMD0"/>
<comment type="caution">
    <text evidence="13">The sequence shown here is derived from an EMBL/GenBank/DDBJ whole genome shotgun (WGS) entry which is preliminary data.</text>
</comment>
<dbReference type="EMBL" id="BSXU01004042">
    <property type="protein sequence ID" value="GMG40655.1"/>
    <property type="molecule type" value="Genomic_DNA"/>
</dbReference>
<feature type="transmembrane region" description="Helical" evidence="12">
    <location>
        <begin position="137"/>
        <end position="157"/>
    </location>
</feature>
<gene>
    <name evidence="13" type="ORF">Amon01_000637900</name>
</gene>
<feature type="transmembrane region" description="Helical" evidence="12">
    <location>
        <begin position="222"/>
        <end position="240"/>
    </location>
</feature>
<evidence type="ECO:0000256" key="12">
    <source>
        <dbReference type="SAM" id="Phobius"/>
    </source>
</evidence>
<keyword evidence="3 12" id="KW-0812">Transmembrane</keyword>
<proteinExistence type="inferred from homology"/>
<dbReference type="PANTHER" id="PTHR23289">
    <property type="entry name" value="CYTOCHROME C OXIDASE ASSEMBLY PROTEIN COX15"/>
    <property type="match status" value="1"/>
</dbReference>
<evidence type="ECO:0000313" key="14">
    <source>
        <dbReference type="Proteomes" id="UP001165063"/>
    </source>
</evidence>
<evidence type="ECO:0000256" key="8">
    <source>
        <dbReference type="ARBA" id="ARBA00023133"/>
    </source>
</evidence>
<dbReference type="GO" id="GO:0005743">
    <property type="term" value="C:mitochondrial inner membrane"/>
    <property type="evidence" value="ECO:0007669"/>
    <property type="project" value="TreeGrafter"/>
</dbReference>
<evidence type="ECO:0000256" key="5">
    <source>
        <dbReference type="ARBA" id="ARBA00022989"/>
    </source>
</evidence>
<dbReference type="InterPro" id="IPR003780">
    <property type="entry name" value="COX15/CtaA_fam"/>
</dbReference>
<dbReference type="Pfam" id="PF02628">
    <property type="entry name" value="COX15-CtaA"/>
    <property type="match status" value="1"/>
</dbReference>
<keyword evidence="5 12" id="KW-1133">Transmembrane helix</keyword>
<keyword evidence="4" id="KW-0479">Metal-binding</keyword>
<sequence length="530" mass="58307">MSLCRTQFFFIRNSSILNAGLKQSSFSKLLCSKSKSSPASSFSSLSFIKNLVIPKQSSSLLKLTPASRNVSSSTSSSFVNQKRSFSTRSVLLSATTINAQNTSASSSNTSSSFETSPDNIVKPKTKKSWPVNSHKNVGYLCIGTSILVFAIVILGGLTRLTESGLSITEWKPVTGSIPPLSQEDWEEEFAKYKESPEFKQLNSHITLDEFKFIFYMEWSHRLLGRIIGAGFVLPTLYYIARRKVSKATALRLIGICGLIGLQGAIGWWMVYSGIDTKQLEERRSKPTVSQYRLTTHLAAAFVVYCCMISTGFNVLRNQAILRNPEKYIKTFQQVQSPTMRLLKRSNLALFGLVFLTALSGGMVAGLDAGLIYNTFPHMGDDWIPSKNELMASVFARKSDGSDLFWRNMLENPTTVQLNHRILAMTSFFAVFAVHMYANRLRYSVPKSVFLACSVNMGLVAGQLSLGIATLLYLVPTGLGAAHQGGALALLTGVLIACNLMKKPTKANLVILKNALAQAKKQALKNSTVFK</sequence>
<evidence type="ECO:0000256" key="3">
    <source>
        <dbReference type="ARBA" id="ARBA00022692"/>
    </source>
</evidence>
<feature type="transmembrane region" description="Helical" evidence="12">
    <location>
        <begin position="252"/>
        <end position="274"/>
    </location>
</feature>
<keyword evidence="14" id="KW-1185">Reference proteome</keyword>
<evidence type="ECO:0000256" key="7">
    <source>
        <dbReference type="ARBA" id="ARBA00023004"/>
    </source>
</evidence>
<evidence type="ECO:0000256" key="9">
    <source>
        <dbReference type="ARBA" id="ARBA00023136"/>
    </source>
</evidence>
<dbReference type="OrthoDB" id="1726137at2759"/>
<evidence type="ECO:0000256" key="6">
    <source>
        <dbReference type="ARBA" id="ARBA00023002"/>
    </source>
</evidence>
<dbReference type="InterPro" id="IPR023754">
    <property type="entry name" value="HemeA_Synthase_type2"/>
</dbReference>
<feature type="transmembrane region" description="Helical" evidence="12">
    <location>
        <begin position="294"/>
        <end position="315"/>
    </location>
</feature>
<comment type="cofactor">
    <cofactor evidence="1">
        <name>heme b</name>
        <dbReference type="ChEBI" id="CHEBI:60344"/>
    </cofactor>
</comment>
<reference evidence="13" key="1">
    <citation type="submission" date="2023-04" db="EMBL/GenBank/DDBJ databases">
        <title>Ambrosiozyma monospora NBRC 1965.</title>
        <authorList>
            <person name="Ichikawa N."/>
            <person name="Sato H."/>
            <person name="Tonouchi N."/>
        </authorList>
    </citation>
    <scope>NUCLEOTIDE SEQUENCE</scope>
    <source>
        <strain evidence="13">NBRC 1965</strain>
    </source>
</reference>
<dbReference type="Proteomes" id="UP001165063">
    <property type="component" value="Unassembled WGS sequence"/>
</dbReference>